<evidence type="ECO:0000256" key="2">
    <source>
        <dbReference type="ARBA" id="ARBA00023002"/>
    </source>
</evidence>
<sequence length="279" mass="29387">MGVYSGITALVTGASKGLGEAYARELARRGARLVLVARSGEALRRIAGEIREEYGAEVETEALDLAAGDGVYRLIAELDRRGRTVDLLVNNAGAGTVGPFLDSAAERHVASVELNIVALTRLTHALGGRMAARGSGGIVNVASTAAFQPMPYQAAYAATKAFVLSFTEALAEELRGSGVRVMAAHPGAVATGFFENTTATMNPAFTDRPERVAARTLDAYAKGAVNAYPGRASMRATTWAARFLPRGAVTRATGRLNRTLGHHRARDLDAPAAPAQPWR</sequence>
<keyword evidence="7" id="KW-1185">Reference proteome</keyword>
<name>A0A6G4WWS7_9ACTN</name>
<dbReference type="PANTHER" id="PTHR44196:SF2">
    <property type="entry name" value="SHORT-CHAIN DEHYDROGENASE-RELATED"/>
    <property type="match status" value="1"/>
</dbReference>
<feature type="region of interest" description="Disordered" evidence="4">
    <location>
        <begin position="260"/>
        <end position="279"/>
    </location>
</feature>
<dbReference type="GO" id="GO:0016491">
    <property type="term" value="F:oxidoreductase activity"/>
    <property type="evidence" value="ECO:0007669"/>
    <property type="project" value="UniProtKB-KW"/>
</dbReference>
<dbReference type="GO" id="GO:0016020">
    <property type="term" value="C:membrane"/>
    <property type="evidence" value="ECO:0007669"/>
    <property type="project" value="TreeGrafter"/>
</dbReference>
<evidence type="ECO:0000313" key="6">
    <source>
        <dbReference type="EMBL" id="NGO68911.1"/>
    </source>
</evidence>
<dbReference type="InterPro" id="IPR020904">
    <property type="entry name" value="Sc_DH/Rdtase_CS"/>
</dbReference>
<dbReference type="Gene3D" id="3.40.50.720">
    <property type="entry name" value="NAD(P)-binding Rossmann-like Domain"/>
    <property type="match status" value="1"/>
</dbReference>
<evidence type="ECO:0000259" key="5">
    <source>
        <dbReference type="SMART" id="SM00822"/>
    </source>
</evidence>
<dbReference type="PRINTS" id="PR00080">
    <property type="entry name" value="SDRFAMILY"/>
</dbReference>
<comment type="caution">
    <text evidence="6">The sequence shown here is derived from an EMBL/GenBank/DDBJ whole genome shotgun (WGS) entry which is preliminary data.</text>
</comment>
<dbReference type="RefSeq" id="WP_165298609.1">
    <property type="nucleotide sequence ID" value="NZ_JAAKZZ010000085.1"/>
</dbReference>
<dbReference type="InterPro" id="IPR002347">
    <property type="entry name" value="SDR_fam"/>
</dbReference>
<protein>
    <submittedName>
        <fullName evidence="6">SDR family oxidoreductase</fullName>
    </submittedName>
</protein>
<organism evidence="6 7">
    <name type="scientific">Streptomyces boncukensis</name>
    <dbReference type="NCBI Taxonomy" id="2711219"/>
    <lineage>
        <taxon>Bacteria</taxon>
        <taxon>Bacillati</taxon>
        <taxon>Actinomycetota</taxon>
        <taxon>Actinomycetes</taxon>
        <taxon>Kitasatosporales</taxon>
        <taxon>Streptomycetaceae</taxon>
        <taxon>Streptomyces</taxon>
    </lineage>
</organism>
<dbReference type="SMART" id="SM00822">
    <property type="entry name" value="PKS_KR"/>
    <property type="match status" value="1"/>
</dbReference>
<gene>
    <name evidence="6" type="ORF">G5C65_11200</name>
</gene>
<dbReference type="PANTHER" id="PTHR44196">
    <property type="entry name" value="DEHYDROGENASE/REDUCTASE SDR FAMILY MEMBER 7B"/>
    <property type="match status" value="1"/>
</dbReference>
<dbReference type="InterPro" id="IPR057326">
    <property type="entry name" value="KR_dom"/>
</dbReference>
<dbReference type="InterPro" id="IPR036291">
    <property type="entry name" value="NAD(P)-bd_dom_sf"/>
</dbReference>
<feature type="compositionally biased region" description="Low complexity" evidence="4">
    <location>
        <begin position="270"/>
        <end position="279"/>
    </location>
</feature>
<comment type="similarity">
    <text evidence="1 3">Belongs to the short-chain dehydrogenases/reductases (SDR) family.</text>
</comment>
<dbReference type="Proteomes" id="UP000477722">
    <property type="component" value="Unassembled WGS sequence"/>
</dbReference>
<dbReference type="PRINTS" id="PR00081">
    <property type="entry name" value="GDHRDH"/>
</dbReference>
<feature type="domain" description="Ketoreductase" evidence="5">
    <location>
        <begin position="7"/>
        <end position="193"/>
    </location>
</feature>
<evidence type="ECO:0000256" key="1">
    <source>
        <dbReference type="ARBA" id="ARBA00006484"/>
    </source>
</evidence>
<dbReference type="AlphaFoldDB" id="A0A6G4WWS7"/>
<accession>A0A6G4WWS7</accession>
<dbReference type="PIRSF" id="PIRSF000126">
    <property type="entry name" value="11-beta-HSD1"/>
    <property type="match status" value="1"/>
</dbReference>
<dbReference type="PROSITE" id="PS00061">
    <property type="entry name" value="ADH_SHORT"/>
    <property type="match status" value="1"/>
</dbReference>
<dbReference type="Pfam" id="PF00106">
    <property type="entry name" value="adh_short"/>
    <property type="match status" value="1"/>
</dbReference>
<proteinExistence type="inferred from homology"/>
<keyword evidence="2" id="KW-0560">Oxidoreductase</keyword>
<dbReference type="EMBL" id="JAAKZZ010000085">
    <property type="protein sequence ID" value="NGO68911.1"/>
    <property type="molecule type" value="Genomic_DNA"/>
</dbReference>
<evidence type="ECO:0000256" key="4">
    <source>
        <dbReference type="SAM" id="MobiDB-lite"/>
    </source>
</evidence>
<reference evidence="6 7" key="1">
    <citation type="submission" date="2020-02" db="EMBL/GenBank/DDBJ databases">
        <title>Whole-genome analyses of novel actinobacteria.</title>
        <authorList>
            <person name="Sahin N."/>
            <person name="Tatar D."/>
        </authorList>
    </citation>
    <scope>NUCLEOTIDE SEQUENCE [LARGE SCALE GENOMIC DNA]</scope>
    <source>
        <strain evidence="6 7">SB3404</strain>
    </source>
</reference>
<evidence type="ECO:0000256" key="3">
    <source>
        <dbReference type="RuleBase" id="RU000363"/>
    </source>
</evidence>
<evidence type="ECO:0000313" key="7">
    <source>
        <dbReference type="Proteomes" id="UP000477722"/>
    </source>
</evidence>
<dbReference type="SUPFAM" id="SSF51735">
    <property type="entry name" value="NAD(P)-binding Rossmann-fold domains"/>
    <property type="match status" value="1"/>
</dbReference>